<reference evidence="3" key="1">
    <citation type="submission" date="2017-02" db="UniProtKB">
        <authorList>
            <consortium name="WormBaseParasite"/>
        </authorList>
    </citation>
    <scope>IDENTIFICATION</scope>
</reference>
<organism evidence="2 3">
    <name type="scientific">Strongyloides papillosus</name>
    <name type="common">Intestinal threadworm</name>
    <dbReference type="NCBI Taxonomy" id="174720"/>
    <lineage>
        <taxon>Eukaryota</taxon>
        <taxon>Metazoa</taxon>
        <taxon>Ecdysozoa</taxon>
        <taxon>Nematoda</taxon>
        <taxon>Chromadorea</taxon>
        <taxon>Rhabditida</taxon>
        <taxon>Tylenchina</taxon>
        <taxon>Panagrolaimomorpha</taxon>
        <taxon>Strongyloidoidea</taxon>
        <taxon>Strongyloididae</taxon>
        <taxon>Strongyloides</taxon>
    </lineage>
</organism>
<evidence type="ECO:0000313" key="3">
    <source>
        <dbReference type="WBParaSite" id="SPAL_0000607700.1"/>
    </source>
</evidence>
<dbReference type="WBParaSite" id="SPAL_0000607700.1">
    <property type="protein sequence ID" value="SPAL_0000607700.1"/>
    <property type="gene ID" value="SPAL_0000607700"/>
</dbReference>
<evidence type="ECO:0000313" key="2">
    <source>
        <dbReference type="Proteomes" id="UP000046392"/>
    </source>
</evidence>
<evidence type="ECO:0000256" key="1">
    <source>
        <dbReference type="SAM" id="Phobius"/>
    </source>
</evidence>
<keyword evidence="1" id="KW-0812">Transmembrane</keyword>
<feature type="transmembrane region" description="Helical" evidence="1">
    <location>
        <begin position="6"/>
        <end position="27"/>
    </location>
</feature>
<sequence>LVFHPPSYHCLILLVFSLLYPTGRVCLSHHYFVKNSNIISI</sequence>
<keyword evidence="1" id="KW-1133">Transmembrane helix</keyword>
<keyword evidence="1" id="KW-0472">Membrane</keyword>
<keyword evidence="2" id="KW-1185">Reference proteome</keyword>
<dbReference type="AlphaFoldDB" id="A0A0N5BJF1"/>
<protein>
    <submittedName>
        <fullName evidence="3">Ovule protein</fullName>
    </submittedName>
</protein>
<proteinExistence type="predicted"/>
<dbReference type="Proteomes" id="UP000046392">
    <property type="component" value="Unplaced"/>
</dbReference>
<name>A0A0N5BJF1_STREA</name>
<accession>A0A0N5BJF1</accession>